<reference evidence="6 7" key="1">
    <citation type="submission" date="2019-07" db="EMBL/GenBank/DDBJ databases">
        <title>Microlunatus dokdonensis sp. nov. isolated from the rhizospheric soil of the wild plant Elymus tsukushiensis.</title>
        <authorList>
            <person name="Ghim S.-Y."/>
            <person name="Hwang Y.-J."/>
            <person name="Son J.-S."/>
            <person name="Shin J.-H."/>
        </authorList>
    </citation>
    <scope>NUCLEOTIDE SEQUENCE [LARGE SCALE GENOMIC DNA]</scope>
    <source>
        <strain evidence="6 7">KUDC0627</strain>
    </source>
</reference>
<keyword evidence="7" id="KW-1185">Reference proteome</keyword>
<dbReference type="OrthoDB" id="9798990at2"/>
<evidence type="ECO:0000313" key="7">
    <source>
        <dbReference type="Proteomes" id="UP000319263"/>
    </source>
</evidence>
<evidence type="ECO:0000313" key="6">
    <source>
        <dbReference type="EMBL" id="QDP98322.1"/>
    </source>
</evidence>
<dbReference type="GO" id="GO:0046872">
    <property type="term" value="F:metal ion binding"/>
    <property type="evidence" value="ECO:0007669"/>
    <property type="project" value="UniProtKB-KW"/>
</dbReference>
<dbReference type="GO" id="GO:0004518">
    <property type="term" value="F:nuclease activity"/>
    <property type="evidence" value="ECO:0007669"/>
    <property type="project" value="UniProtKB-KW"/>
</dbReference>
<protein>
    <submittedName>
        <fullName evidence="6">Type II toxin-antitoxin system VapC family toxin</fullName>
    </submittedName>
</protein>
<evidence type="ECO:0000259" key="5">
    <source>
        <dbReference type="Pfam" id="PF01850"/>
    </source>
</evidence>
<evidence type="ECO:0000256" key="1">
    <source>
        <dbReference type="ARBA" id="ARBA00022722"/>
    </source>
</evidence>
<dbReference type="GO" id="GO:0016787">
    <property type="term" value="F:hydrolase activity"/>
    <property type="evidence" value="ECO:0007669"/>
    <property type="project" value="UniProtKB-KW"/>
</dbReference>
<dbReference type="EMBL" id="CP041692">
    <property type="protein sequence ID" value="QDP98322.1"/>
    <property type="molecule type" value="Genomic_DNA"/>
</dbReference>
<sequence length="133" mass="15153">MKRTLQLDTHVVVWLYAGEHDRFPDALRARLNADDLRISPMVRIELTYLHEIGRINDTPDRIVGELATAVGLAEDAQSFSRVIEVAQRESFTRDPFDRIIVAQALAAHDQLATKDERILAAYPDNALWDKDRS</sequence>
<keyword evidence="1" id="KW-0540">Nuclease</keyword>
<dbReference type="RefSeq" id="WP_143988261.1">
    <property type="nucleotide sequence ID" value="NZ_CP041692.1"/>
</dbReference>
<organism evidence="6 7">
    <name type="scientific">Microlunatus elymi</name>
    <dbReference type="NCBI Taxonomy" id="2596828"/>
    <lineage>
        <taxon>Bacteria</taxon>
        <taxon>Bacillati</taxon>
        <taxon>Actinomycetota</taxon>
        <taxon>Actinomycetes</taxon>
        <taxon>Propionibacteriales</taxon>
        <taxon>Propionibacteriaceae</taxon>
        <taxon>Microlunatus</taxon>
    </lineage>
</organism>
<evidence type="ECO:0000256" key="3">
    <source>
        <dbReference type="ARBA" id="ARBA00022801"/>
    </source>
</evidence>
<feature type="domain" description="PIN" evidence="5">
    <location>
        <begin position="7"/>
        <end position="119"/>
    </location>
</feature>
<gene>
    <name evidence="6" type="ORF">FOE78_22575</name>
</gene>
<proteinExistence type="predicted"/>
<evidence type="ECO:0000256" key="2">
    <source>
        <dbReference type="ARBA" id="ARBA00022723"/>
    </source>
</evidence>
<dbReference type="Pfam" id="PF01850">
    <property type="entry name" value="PIN"/>
    <property type="match status" value="1"/>
</dbReference>
<dbReference type="InterPro" id="IPR029060">
    <property type="entry name" value="PIN-like_dom_sf"/>
</dbReference>
<dbReference type="SUPFAM" id="SSF88723">
    <property type="entry name" value="PIN domain-like"/>
    <property type="match status" value="1"/>
</dbReference>
<keyword evidence="4" id="KW-0460">Magnesium</keyword>
<dbReference type="Gene3D" id="3.40.50.1010">
    <property type="entry name" value="5'-nuclease"/>
    <property type="match status" value="1"/>
</dbReference>
<dbReference type="Proteomes" id="UP000319263">
    <property type="component" value="Chromosome"/>
</dbReference>
<dbReference type="InterPro" id="IPR002716">
    <property type="entry name" value="PIN_dom"/>
</dbReference>
<dbReference type="AlphaFoldDB" id="A0A516Q4M8"/>
<name>A0A516Q4M8_9ACTN</name>
<evidence type="ECO:0000256" key="4">
    <source>
        <dbReference type="ARBA" id="ARBA00022842"/>
    </source>
</evidence>
<dbReference type="KEGG" id="mik:FOE78_22575"/>
<keyword evidence="3" id="KW-0378">Hydrolase</keyword>
<keyword evidence="2" id="KW-0479">Metal-binding</keyword>
<accession>A0A516Q4M8</accession>